<organism evidence="1 2">
    <name type="scientific">Deinococcus xinjiangensis</name>
    <dbReference type="NCBI Taxonomy" id="457454"/>
    <lineage>
        <taxon>Bacteria</taxon>
        <taxon>Thermotogati</taxon>
        <taxon>Deinococcota</taxon>
        <taxon>Deinococci</taxon>
        <taxon>Deinococcales</taxon>
        <taxon>Deinococcaceae</taxon>
        <taxon>Deinococcus</taxon>
    </lineage>
</organism>
<reference evidence="1 2" key="1">
    <citation type="submission" date="2024-02" db="EMBL/GenBank/DDBJ databases">
        <title>Deinococcus xinjiangensis NBRC 107630.</title>
        <authorList>
            <person name="Ichikawa N."/>
            <person name="Katano-Makiyama Y."/>
            <person name="Hidaka K."/>
        </authorList>
    </citation>
    <scope>NUCLEOTIDE SEQUENCE [LARGE SCALE GENOMIC DNA]</scope>
    <source>
        <strain evidence="1 2">NBRC 107630</strain>
    </source>
</reference>
<accession>A0ABP9V8Y4</accession>
<comment type="caution">
    <text evidence="1">The sequence shown here is derived from an EMBL/GenBank/DDBJ whole genome shotgun (WGS) entry which is preliminary data.</text>
</comment>
<dbReference type="PANTHER" id="PTHR39166">
    <property type="entry name" value="BLL1166 PROTEIN"/>
    <property type="match status" value="1"/>
</dbReference>
<dbReference type="PANTHER" id="PTHR39166:SF1">
    <property type="entry name" value="BLL1166 PROTEIN"/>
    <property type="match status" value="1"/>
</dbReference>
<dbReference type="Pfam" id="PF06042">
    <property type="entry name" value="NTP_transf_6"/>
    <property type="match status" value="1"/>
</dbReference>
<gene>
    <name evidence="1" type="ORF">Dxin01_01483</name>
</gene>
<name>A0ABP9V8Y4_9DEIO</name>
<evidence type="ECO:0008006" key="3">
    <source>
        <dbReference type="Google" id="ProtNLM"/>
    </source>
</evidence>
<keyword evidence="2" id="KW-1185">Reference proteome</keyword>
<evidence type="ECO:0000313" key="1">
    <source>
        <dbReference type="EMBL" id="GAA5501744.1"/>
    </source>
</evidence>
<dbReference type="InterPro" id="IPR009267">
    <property type="entry name" value="NTP_transf_6"/>
</dbReference>
<dbReference type="EMBL" id="BAABRN010000013">
    <property type="protein sequence ID" value="GAA5501744.1"/>
    <property type="molecule type" value="Genomic_DNA"/>
</dbReference>
<sequence>MTEAEFLALVKQNPLNAAILERLPELQRVAPEAHLVAGSLFGTVWNVQTGRPPTENIKDYDLFYWHPDTSYAAEDAVIQYAAQLFADLDAPIEVRNQARVHLWFNQKHGLNRPPLQSAREGIDQFLVECTCLGIDARSEVYAPYGLADMAAGRLKLNELNHSPTLYAAKVQSYQARWPWLVAVSGE</sequence>
<dbReference type="RefSeq" id="WP_353541716.1">
    <property type="nucleotide sequence ID" value="NZ_BAABRN010000013.1"/>
</dbReference>
<evidence type="ECO:0000313" key="2">
    <source>
        <dbReference type="Proteomes" id="UP001458946"/>
    </source>
</evidence>
<protein>
    <recommendedName>
        <fullName evidence="3">Nucleotidyltransferase family protein</fullName>
    </recommendedName>
</protein>
<proteinExistence type="predicted"/>
<dbReference type="Proteomes" id="UP001458946">
    <property type="component" value="Unassembled WGS sequence"/>
</dbReference>